<sequence>MNQSAKETANAATQSQSVKHASWQGQGQEQEQSPGFLQQGAMGSLMNSFDGKKAAEYVNNCYKKCAKKY</sequence>
<proteinExistence type="predicted"/>
<reference evidence="2 3" key="1">
    <citation type="submission" date="2013-09" db="EMBL/GenBank/DDBJ databases">
        <title>Corchorus capsularis genome sequencing.</title>
        <authorList>
            <person name="Alam M."/>
            <person name="Haque M.S."/>
            <person name="Islam M.S."/>
            <person name="Emdad E.M."/>
            <person name="Islam M.M."/>
            <person name="Ahmed B."/>
            <person name="Halim A."/>
            <person name="Hossen Q.M.M."/>
            <person name="Hossain M.Z."/>
            <person name="Ahmed R."/>
            <person name="Khan M.M."/>
            <person name="Islam R."/>
            <person name="Rashid M.M."/>
            <person name="Khan S.A."/>
            <person name="Rahman M.S."/>
            <person name="Alam M."/>
        </authorList>
    </citation>
    <scope>NUCLEOTIDE SEQUENCE [LARGE SCALE GENOMIC DNA]</scope>
    <source>
        <strain evidence="3">cv. CVL-1</strain>
        <tissue evidence="2">Whole seedling</tissue>
    </source>
</reference>
<organism evidence="2 3">
    <name type="scientific">Corchorus capsularis</name>
    <name type="common">Jute</name>
    <dbReference type="NCBI Taxonomy" id="210143"/>
    <lineage>
        <taxon>Eukaryota</taxon>
        <taxon>Viridiplantae</taxon>
        <taxon>Streptophyta</taxon>
        <taxon>Embryophyta</taxon>
        <taxon>Tracheophyta</taxon>
        <taxon>Spermatophyta</taxon>
        <taxon>Magnoliopsida</taxon>
        <taxon>eudicotyledons</taxon>
        <taxon>Gunneridae</taxon>
        <taxon>Pentapetalae</taxon>
        <taxon>rosids</taxon>
        <taxon>malvids</taxon>
        <taxon>Malvales</taxon>
        <taxon>Malvaceae</taxon>
        <taxon>Grewioideae</taxon>
        <taxon>Apeibeae</taxon>
        <taxon>Corchorus</taxon>
    </lineage>
</organism>
<dbReference type="AlphaFoldDB" id="A0A1R3G6V0"/>
<feature type="compositionally biased region" description="Polar residues" evidence="1">
    <location>
        <begin position="1"/>
        <end position="19"/>
    </location>
</feature>
<name>A0A1R3G6V0_COCAP</name>
<dbReference type="Proteomes" id="UP000188268">
    <property type="component" value="Unassembled WGS sequence"/>
</dbReference>
<keyword evidence="3" id="KW-1185">Reference proteome</keyword>
<dbReference type="OrthoDB" id="10566528at2759"/>
<accession>A0A1R3G6V0</accession>
<feature type="region of interest" description="Disordered" evidence="1">
    <location>
        <begin position="1"/>
        <end position="43"/>
    </location>
</feature>
<evidence type="ECO:0000256" key="1">
    <source>
        <dbReference type="SAM" id="MobiDB-lite"/>
    </source>
</evidence>
<protein>
    <submittedName>
        <fullName evidence="2">Uncharacterized protein</fullName>
    </submittedName>
</protein>
<dbReference type="EMBL" id="AWWV01015132">
    <property type="protein sequence ID" value="OMO53801.1"/>
    <property type="molecule type" value="Genomic_DNA"/>
</dbReference>
<dbReference type="Gramene" id="OMO53801">
    <property type="protein sequence ID" value="OMO53801"/>
    <property type="gene ID" value="CCACVL1_28324"/>
</dbReference>
<evidence type="ECO:0000313" key="3">
    <source>
        <dbReference type="Proteomes" id="UP000188268"/>
    </source>
</evidence>
<comment type="caution">
    <text evidence="2">The sequence shown here is derived from an EMBL/GenBank/DDBJ whole genome shotgun (WGS) entry which is preliminary data.</text>
</comment>
<gene>
    <name evidence="2" type="ORF">CCACVL1_28324</name>
</gene>
<evidence type="ECO:0000313" key="2">
    <source>
        <dbReference type="EMBL" id="OMO53801.1"/>
    </source>
</evidence>